<evidence type="ECO:0000313" key="2">
    <source>
        <dbReference type="Proteomes" id="UP000054047"/>
    </source>
</evidence>
<dbReference type="Proteomes" id="UP000054047">
    <property type="component" value="Unassembled WGS sequence"/>
</dbReference>
<gene>
    <name evidence="1" type="ORF">ANCDUO_26875</name>
</gene>
<proteinExistence type="predicted"/>
<sequence>MLESTSSMIMDGRRCIWQRSTATCRLCTSCFSIRRSSIGK</sequence>
<organism evidence="1 2">
    <name type="scientific">Ancylostoma duodenale</name>
    <dbReference type="NCBI Taxonomy" id="51022"/>
    <lineage>
        <taxon>Eukaryota</taxon>
        <taxon>Metazoa</taxon>
        <taxon>Ecdysozoa</taxon>
        <taxon>Nematoda</taxon>
        <taxon>Chromadorea</taxon>
        <taxon>Rhabditida</taxon>
        <taxon>Rhabditina</taxon>
        <taxon>Rhabditomorpha</taxon>
        <taxon>Strongyloidea</taxon>
        <taxon>Ancylostomatidae</taxon>
        <taxon>Ancylostomatinae</taxon>
        <taxon>Ancylostoma</taxon>
    </lineage>
</organism>
<keyword evidence="2" id="KW-1185">Reference proteome</keyword>
<name>A0A0C2FDI8_9BILA</name>
<dbReference type="EMBL" id="KN788781">
    <property type="protein sequence ID" value="KIH43126.1"/>
    <property type="molecule type" value="Genomic_DNA"/>
</dbReference>
<dbReference type="AlphaFoldDB" id="A0A0C2FDI8"/>
<evidence type="ECO:0000313" key="1">
    <source>
        <dbReference type="EMBL" id="KIH43126.1"/>
    </source>
</evidence>
<reference evidence="1 2" key="1">
    <citation type="submission" date="2013-12" db="EMBL/GenBank/DDBJ databases">
        <title>Draft genome of the parsitic nematode Ancylostoma duodenale.</title>
        <authorList>
            <person name="Mitreva M."/>
        </authorList>
    </citation>
    <scope>NUCLEOTIDE SEQUENCE [LARGE SCALE GENOMIC DNA]</scope>
    <source>
        <strain evidence="1 2">Zhejiang</strain>
    </source>
</reference>
<protein>
    <submittedName>
        <fullName evidence="1">Uncharacterized protein</fullName>
    </submittedName>
</protein>
<accession>A0A0C2FDI8</accession>